<proteinExistence type="predicted"/>
<keyword evidence="4" id="KW-1185">Reference proteome</keyword>
<feature type="chain" id="PRO_5016327207" description="Outer membrane lipoprotein-sorting protein" evidence="2">
    <location>
        <begin position="35"/>
        <end position="338"/>
    </location>
</feature>
<feature type="region of interest" description="Disordered" evidence="1">
    <location>
        <begin position="298"/>
        <end position="338"/>
    </location>
</feature>
<evidence type="ECO:0000313" key="4">
    <source>
        <dbReference type="Proteomes" id="UP000247099"/>
    </source>
</evidence>
<dbReference type="RefSeq" id="WP_110129500.1">
    <property type="nucleotide sequence ID" value="NZ_QHJQ01000001.1"/>
</dbReference>
<dbReference type="InParanoid" id="A0A317ZIS0"/>
<dbReference type="Proteomes" id="UP000247099">
    <property type="component" value="Unassembled WGS sequence"/>
</dbReference>
<evidence type="ECO:0000313" key="3">
    <source>
        <dbReference type="EMBL" id="PXA05420.1"/>
    </source>
</evidence>
<protein>
    <recommendedName>
        <fullName evidence="5">Outer membrane lipoprotein-sorting protein</fullName>
    </recommendedName>
</protein>
<evidence type="ECO:0000256" key="2">
    <source>
        <dbReference type="SAM" id="SignalP"/>
    </source>
</evidence>
<accession>A0A317ZIS0</accession>
<dbReference type="OrthoDB" id="128937at2"/>
<feature type="compositionally biased region" description="Basic and acidic residues" evidence="1">
    <location>
        <begin position="329"/>
        <end position="338"/>
    </location>
</feature>
<reference evidence="3 4" key="1">
    <citation type="submission" date="2018-05" db="EMBL/GenBank/DDBJ databases">
        <title>Coraliomargarita sinensis sp. nov., isolated from a marine solar saltern.</title>
        <authorList>
            <person name="Zhou L.Y."/>
        </authorList>
    </citation>
    <scope>NUCLEOTIDE SEQUENCE [LARGE SCALE GENOMIC DNA]</scope>
    <source>
        <strain evidence="3 4">WN38</strain>
    </source>
</reference>
<organism evidence="3 4">
    <name type="scientific">Coraliomargarita sinensis</name>
    <dbReference type="NCBI Taxonomy" id="2174842"/>
    <lineage>
        <taxon>Bacteria</taxon>
        <taxon>Pseudomonadati</taxon>
        <taxon>Verrucomicrobiota</taxon>
        <taxon>Opitutia</taxon>
        <taxon>Puniceicoccales</taxon>
        <taxon>Coraliomargaritaceae</taxon>
        <taxon>Coraliomargarita</taxon>
    </lineage>
</organism>
<keyword evidence="2" id="KW-0732">Signal</keyword>
<evidence type="ECO:0008006" key="5">
    <source>
        <dbReference type="Google" id="ProtNLM"/>
    </source>
</evidence>
<dbReference type="AlphaFoldDB" id="A0A317ZIS0"/>
<dbReference type="Gene3D" id="2.50.20.10">
    <property type="entry name" value="Lipoprotein localisation LolA/LolB/LppX"/>
    <property type="match status" value="1"/>
</dbReference>
<comment type="caution">
    <text evidence="3">The sequence shown here is derived from an EMBL/GenBank/DDBJ whole genome shotgun (WGS) entry which is preliminary data.</text>
</comment>
<sequence length="338" mass="37391">MILSSDVLNRWCAFIGTWCRGVLLAAALSAGVHAQQLAEKQSYRESIQKLAPMNTEGLDSNLVHILNRYYKATFGGIDNWQTLESVRFDGRLHLENGVARFVAFKKKPDYCKMDVFAGGSAQLVMGYDGEDAWKINTSSSGAKPRGMSEKEARNFIRDASIGGPLLYPLIKGKTIELSGVEKVADYSCYKLVTTLPDGERIISYLDTSNYAERRQMTTNALTGLQEQTTYSDFRRVGGVRFPFAARMESGGKEVHRVEMQKIQLNIGMTPWMFQRPAEGYSPVEESNPDDVALIDEPEGTIPLGEGGFGSEGFGNTAFPDPESTEVDSILDKIGKPQR</sequence>
<gene>
    <name evidence="3" type="ORF">DDZ13_00705</name>
</gene>
<evidence type="ECO:0000256" key="1">
    <source>
        <dbReference type="SAM" id="MobiDB-lite"/>
    </source>
</evidence>
<name>A0A317ZIS0_9BACT</name>
<feature type="signal peptide" evidence="2">
    <location>
        <begin position="1"/>
        <end position="34"/>
    </location>
</feature>
<dbReference type="EMBL" id="QHJQ01000001">
    <property type="protein sequence ID" value="PXA05420.1"/>
    <property type="molecule type" value="Genomic_DNA"/>
</dbReference>